<comment type="caution">
    <text evidence="2">The sequence shown here is derived from an EMBL/GenBank/DDBJ whole genome shotgun (WGS) entry which is preliminary data.</text>
</comment>
<evidence type="ECO:0000259" key="1">
    <source>
        <dbReference type="Pfam" id="PF18803"/>
    </source>
</evidence>
<organism evidence="2 3">
    <name type="scientific">Mycena alexandri</name>
    <dbReference type="NCBI Taxonomy" id="1745969"/>
    <lineage>
        <taxon>Eukaryota</taxon>
        <taxon>Fungi</taxon>
        <taxon>Dikarya</taxon>
        <taxon>Basidiomycota</taxon>
        <taxon>Agaricomycotina</taxon>
        <taxon>Agaricomycetes</taxon>
        <taxon>Agaricomycetidae</taxon>
        <taxon>Agaricales</taxon>
        <taxon>Marasmiineae</taxon>
        <taxon>Mycenaceae</taxon>
        <taxon>Mycena</taxon>
    </lineage>
</organism>
<proteinExistence type="predicted"/>
<feature type="domain" description="CxC2-like cysteine cluster KDZ transposase-associated" evidence="1">
    <location>
        <begin position="47"/>
        <end position="111"/>
    </location>
</feature>
<dbReference type="EMBL" id="JARJCM010000377">
    <property type="protein sequence ID" value="KAJ7017811.1"/>
    <property type="molecule type" value="Genomic_DNA"/>
</dbReference>
<accession>A0AAD6WNH3</accession>
<reference evidence="2" key="1">
    <citation type="submission" date="2023-03" db="EMBL/GenBank/DDBJ databases">
        <title>Massive genome expansion in bonnet fungi (Mycena s.s.) driven by repeated elements and novel gene families across ecological guilds.</title>
        <authorList>
            <consortium name="Lawrence Berkeley National Laboratory"/>
            <person name="Harder C.B."/>
            <person name="Miyauchi S."/>
            <person name="Viragh M."/>
            <person name="Kuo A."/>
            <person name="Thoen E."/>
            <person name="Andreopoulos B."/>
            <person name="Lu D."/>
            <person name="Skrede I."/>
            <person name="Drula E."/>
            <person name="Henrissat B."/>
            <person name="Morin E."/>
            <person name="Kohler A."/>
            <person name="Barry K."/>
            <person name="LaButti K."/>
            <person name="Morin E."/>
            <person name="Salamov A."/>
            <person name="Lipzen A."/>
            <person name="Mereny Z."/>
            <person name="Hegedus B."/>
            <person name="Baldrian P."/>
            <person name="Stursova M."/>
            <person name="Weitz H."/>
            <person name="Taylor A."/>
            <person name="Grigoriev I.V."/>
            <person name="Nagy L.G."/>
            <person name="Martin F."/>
            <person name="Kauserud H."/>
        </authorList>
    </citation>
    <scope>NUCLEOTIDE SEQUENCE</scope>
    <source>
        <strain evidence="2">CBHHK200</strain>
    </source>
</reference>
<keyword evidence="3" id="KW-1185">Reference proteome</keyword>
<name>A0AAD6WNH3_9AGAR</name>
<protein>
    <recommendedName>
        <fullName evidence="1">CxC2-like cysteine cluster KDZ transposase-associated domain-containing protein</fullName>
    </recommendedName>
</protein>
<dbReference type="Proteomes" id="UP001218188">
    <property type="component" value="Unassembled WGS sequence"/>
</dbReference>
<dbReference type="Pfam" id="PF18803">
    <property type="entry name" value="CxC2"/>
    <property type="match status" value="1"/>
</dbReference>
<sequence>MGRDVLHVYNTSRFGVSCQLQPRQLPTAARRKQQVCRARYGLYSRCCEKAAGFGHPRKQLLCRGWYPATHGIPKSGATLRGLEFFIVLTLQAKTTVYDYYTTLEKTTDPTGNYRPPY</sequence>
<dbReference type="AlphaFoldDB" id="A0AAD6WNH3"/>
<gene>
    <name evidence="2" type="ORF">C8F04DRAFT_418542</name>
</gene>
<dbReference type="InterPro" id="IPR041457">
    <property type="entry name" value="CxC2_KDZ-assoc"/>
</dbReference>
<evidence type="ECO:0000313" key="3">
    <source>
        <dbReference type="Proteomes" id="UP001218188"/>
    </source>
</evidence>
<evidence type="ECO:0000313" key="2">
    <source>
        <dbReference type="EMBL" id="KAJ7017811.1"/>
    </source>
</evidence>